<evidence type="ECO:0000313" key="2">
    <source>
        <dbReference type="EMBL" id="MPC17443.1"/>
    </source>
</evidence>
<dbReference type="EMBL" id="VSRR010000590">
    <property type="protein sequence ID" value="MPC17443.1"/>
    <property type="molecule type" value="Genomic_DNA"/>
</dbReference>
<keyword evidence="3" id="KW-1185">Reference proteome</keyword>
<dbReference type="Proteomes" id="UP000324222">
    <property type="component" value="Unassembled WGS sequence"/>
</dbReference>
<feature type="compositionally biased region" description="Basic residues" evidence="1">
    <location>
        <begin position="32"/>
        <end position="41"/>
    </location>
</feature>
<feature type="compositionally biased region" description="Polar residues" evidence="1">
    <location>
        <begin position="53"/>
        <end position="62"/>
    </location>
</feature>
<gene>
    <name evidence="2" type="ORF">E2C01_010301</name>
</gene>
<proteinExistence type="predicted"/>
<protein>
    <submittedName>
        <fullName evidence="2">Uncharacterized protein</fullName>
    </submittedName>
</protein>
<evidence type="ECO:0000256" key="1">
    <source>
        <dbReference type="SAM" id="MobiDB-lite"/>
    </source>
</evidence>
<evidence type="ECO:0000313" key="3">
    <source>
        <dbReference type="Proteomes" id="UP000324222"/>
    </source>
</evidence>
<comment type="caution">
    <text evidence="2">The sequence shown here is derived from an EMBL/GenBank/DDBJ whole genome shotgun (WGS) entry which is preliminary data.</text>
</comment>
<dbReference type="AlphaFoldDB" id="A0A5B7D889"/>
<sequence length="141" mass="15612">MTDTKSLDVPSSLYRPQLSLSRYLITPTTLKKSSHHSKKSTKSIQSTPILPKRSTQPGKSSHSLVFCSCLDSFRLSVSLLRIVSLEAALRRGQLQEQVVVVVVVVVQSFCTCIRTHPRTHSRTCFSVSPVRAECVASKTEP</sequence>
<feature type="region of interest" description="Disordered" evidence="1">
    <location>
        <begin position="29"/>
        <end position="62"/>
    </location>
</feature>
<organism evidence="2 3">
    <name type="scientific">Portunus trituberculatus</name>
    <name type="common">Swimming crab</name>
    <name type="synonym">Neptunus trituberculatus</name>
    <dbReference type="NCBI Taxonomy" id="210409"/>
    <lineage>
        <taxon>Eukaryota</taxon>
        <taxon>Metazoa</taxon>
        <taxon>Ecdysozoa</taxon>
        <taxon>Arthropoda</taxon>
        <taxon>Crustacea</taxon>
        <taxon>Multicrustacea</taxon>
        <taxon>Malacostraca</taxon>
        <taxon>Eumalacostraca</taxon>
        <taxon>Eucarida</taxon>
        <taxon>Decapoda</taxon>
        <taxon>Pleocyemata</taxon>
        <taxon>Brachyura</taxon>
        <taxon>Eubrachyura</taxon>
        <taxon>Portunoidea</taxon>
        <taxon>Portunidae</taxon>
        <taxon>Portuninae</taxon>
        <taxon>Portunus</taxon>
    </lineage>
</organism>
<name>A0A5B7D889_PORTR</name>
<accession>A0A5B7D889</accession>
<reference evidence="2 3" key="1">
    <citation type="submission" date="2019-05" db="EMBL/GenBank/DDBJ databases">
        <title>Another draft genome of Portunus trituberculatus and its Hox gene families provides insights of decapod evolution.</title>
        <authorList>
            <person name="Jeong J.-H."/>
            <person name="Song I."/>
            <person name="Kim S."/>
            <person name="Choi T."/>
            <person name="Kim D."/>
            <person name="Ryu S."/>
            <person name="Kim W."/>
        </authorList>
    </citation>
    <scope>NUCLEOTIDE SEQUENCE [LARGE SCALE GENOMIC DNA]</scope>
    <source>
        <tissue evidence="2">Muscle</tissue>
    </source>
</reference>